<dbReference type="Pfam" id="PF13487">
    <property type="entry name" value="HD_5"/>
    <property type="match status" value="1"/>
</dbReference>
<dbReference type="SUPFAM" id="SSF52172">
    <property type="entry name" value="CheY-like"/>
    <property type="match status" value="1"/>
</dbReference>
<reference evidence="5" key="1">
    <citation type="submission" date="2017-02" db="EMBL/GenBank/DDBJ databases">
        <authorList>
            <person name="Varghese N."/>
            <person name="Submissions S."/>
        </authorList>
    </citation>
    <scope>NUCLEOTIDE SEQUENCE [LARGE SCALE GENOMIC DNA]</scope>
    <source>
        <strain evidence="5">ATCC BAA-34</strain>
    </source>
</reference>
<dbReference type="CDD" id="cd17569">
    <property type="entry name" value="REC_HupR-like"/>
    <property type="match status" value="1"/>
</dbReference>
<proteinExistence type="predicted"/>
<dbReference type="Pfam" id="PF00072">
    <property type="entry name" value="Response_reg"/>
    <property type="match status" value="1"/>
</dbReference>
<dbReference type="InterPro" id="IPR011006">
    <property type="entry name" value="CheY-like_superfamily"/>
</dbReference>
<dbReference type="GO" id="GO:0000160">
    <property type="term" value="P:phosphorelay signal transduction system"/>
    <property type="evidence" value="ECO:0007669"/>
    <property type="project" value="InterPro"/>
</dbReference>
<protein>
    <submittedName>
        <fullName evidence="4">Response regulator c-di-GMP phosphodiesterase, RpfG family, contains REC and HD-GYP domains</fullName>
    </submittedName>
</protein>
<dbReference type="PANTHER" id="PTHR45228">
    <property type="entry name" value="CYCLIC DI-GMP PHOSPHODIESTERASE TM_0186-RELATED"/>
    <property type="match status" value="1"/>
</dbReference>
<dbReference type="InterPro" id="IPR052020">
    <property type="entry name" value="Cyclic_di-GMP/3'3'-cGAMP_PDE"/>
</dbReference>
<dbReference type="Gene3D" id="1.10.3210.10">
    <property type="entry name" value="Hypothetical protein af1432"/>
    <property type="match status" value="1"/>
</dbReference>
<accession>A0A1T4QZT4</accession>
<feature type="domain" description="Response regulatory" evidence="2">
    <location>
        <begin position="3"/>
        <end position="119"/>
    </location>
</feature>
<dbReference type="EMBL" id="FUWR01000016">
    <property type="protein sequence ID" value="SKA09289.1"/>
    <property type="molecule type" value="Genomic_DNA"/>
</dbReference>
<dbReference type="PROSITE" id="PS51832">
    <property type="entry name" value="HD_GYP"/>
    <property type="match status" value="1"/>
</dbReference>
<sequence>MRTVLFVDDEQPIRNALERMYLERDDLRCLFAASGQEGLEIMEKEEVWVVVSDYLMPGMRGIEFLSKVKARWPHTIRIMMTAYADLSIAIDAINKSEAFRFVTKPWNNQELMEIVDEALMRYQLVQTLGAEDETVYLSLAQTVELKDPYTKGHCDRVARYAVALGKAVGFTEQQLEEIKHGSWLHDCGKIGVPERVLNFPGRLNEDDMESVMQHPRWGSEVARQAHMSEQVVNVILYHHERFDGAGYPSGLKGDEIPIEARIVAIADVFDALYSDRPYRKAYSLERAIEIMQEMTATHFDPELIKTFLPLAEQEACSHE</sequence>
<evidence type="ECO:0000313" key="5">
    <source>
        <dbReference type="Proteomes" id="UP000190102"/>
    </source>
</evidence>
<dbReference type="SMART" id="SM00471">
    <property type="entry name" value="HDc"/>
    <property type="match status" value="1"/>
</dbReference>
<evidence type="ECO:0000256" key="1">
    <source>
        <dbReference type="PROSITE-ProRule" id="PRU00169"/>
    </source>
</evidence>
<dbReference type="Proteomes" id="UP000190102">
    <property type="component" value="Unassembled WGS sequence"/>
</dbReference>
<keyword evidence="5" id="KW-1185">Reference proteome</keyword>
<feature type="domain" description="HD-GYP" evidence="3">
    <location>
        <begin position="128"/>
        <end position="319"/>
    </location>
</feature>
<gene>
    <name evidence="4" type="ORF">SAMN02745119_02620</name>
</gene>
<dbReference type="Gene3D" id="3.40.50.2300">
    <property type="match status" value="1"/>
</dbReference>
<dbReference type="SUPFAM" id="SSF109604">
    <property type="entry name" value="HD-domain/PDEase-like"/>
    <property type="match status" value="1"/>
</dbReference>
<evidence type="ECO:0000259" key="2">
    <source>
        <dbReference type="PROSITE" id="PS50110"/>
    </source>
</evidence>
<dbReference type="SMART" id="SM00448">
    <property type="entry name" value="REC"/>
    <property type="match status" value="1"/>
</dbReference>
<feature type="modified residue" description="4-aspartylphosphate" evidence="1">
    <location>
        <position position="53"/>
    </location>
</feature>
<keyword evidence="1" id="KW-0597">Phosphoprotein</keyword>
<organism evidence="4 5">
    <name type="scientific">Trichlorobacter thiogenes</name>
    <dbReference type="NCBI Taxonomy" id="115783"/>
    <lineage>
        <taxon>Bacteria</taxon>
        <taxon>Pseudomonadati</taxon>
        <taxon>Thermodesulfobacteriota</taxon>
        <taxon>Desulfuromonadia</taxon>
        <taxon>Geobacterales</taxon>
        <taxon>Geobacteraceae</taxon>
        <taxon>Trichlorobacter</taxon>
    </lineage>
</organism>
<dbReference type="STRING" id="115783.SAMN02745119_02620"/>
<name>A0A1T4QZT4_9BACT</name>
<dbReference type="InterPro" id="IPR037522">
    <property type="entry name" value="HD_GYP_dom"/>
</dbReference>
<dbReference type="AlphaFoldDB" id="A0A1T4QZT4"/>
<dbReference type="PROSITE" id="PS50110">
    <property type="entry name" value="RESPONSE_REGULATORY"/>
    <property type="match status" value="1"/>
</dbReference>
<dbReference type="InterPro" id="IPR003607">
    <property type="entry name" value="HD/PDEase_dom"/>
</dbReference>
<dbReference type="RefSeq" id="WP_078790873.1">
    <property type="nucleotide sequence ID" value="NZ_FUWR01000016.1"/>
</dbReference>
<dbReference type="InterPro" id="IPR001789">
    <property type="entry name" value="Sig_transdc_resp-reg_receiver"/>
</dbReference>
<dbReference type="PANTHER" id="PTHR45228:SF8">
    <property type="entry name" value="TWO-COMPONENT RESPONSE REGULATOR-RELATED"/>
    <property type="match status" value="1"/>
</dbReference>
<dbReference type="CDD" id="cd00077">
    <property type="entry name" value="HDc"/>
    <property type="match status" value="1"/>
</dbReference>
<dbReference type="OrthoDB" id="5392850at2"/>
<evidence type="ECO:0000313" key="4">
    <source>
        <dbReference type="EMBL" id="SKA09289.1"/>
    </source>
</evidence>
<evidence type="ECO:0000259" key="3">
    <source>
        <dbReference type="PROSITE" id="PS51832"/>
    </source>
</evidence>